<feature type="compositionally biased region" description="Acidic residues" evidence="4">
    <location>
        <begin position="334"/>
        <end position="345"/>
    </location>
</feature>
<evidence type="ECO:0000256" key="3">
    <source>
        <dbReference type="ARBA" id="ARBA00022801"/>
    </source>
</evidence>
<dbReference type="GO" id="GO:0008234">
    <property type="term" value="F:cysteine-type peptidase activity"/>
    <property type="evidence" value="ECO:0007669"/>
    <property type="project" value="InterPro"/>
</dbReference>
<accession>A0AA39SR93</accession>
<dbReference type="InterPro" id="IPR003653">
    <property type="entry name" value="Peptidase_C48_C"/>
</dbReference>
<dbReference type="InterPro" id="IPR038765">
    <property type="entry name" value="Papain-like_cys_pep_sf"/>
</dbReference>
<dbReference type="Pfam" id="PF09331">
    <property type="entry name" value="DUF1985"/>
    <property type="match status" value="1"/>
</dbReference>
<dbReference type="Pfam" id="PF02902">
    <property type="entry name" value="Peptidase_C48"/>
    <property type="match status" value="1"/>
</dbReference>
<evidence type="ECO:0000256" key="2">
    <source>
        <dbReference type="ARBA" id="ARBA00022670"/>
    </source>
</evidence>
<comment type="caution">
    <text evidence="6">The sequence shown here is derived from an EMBL/GenBank/DDBJ whole genome shotgun (WGS) entry which is preliminary data.</text>
</comment>
<evidence type="ECO:0000313" key="6">
    <source>
        <dbReference type="EMBL" id="KAK0597621.1"/>
    </source>
</evidence>
<comment type="similarity">
    <text evidence="1">Belongs to the peptidase C48 family.</text>
</comment>
<evidence type="ECO:0000259" key="5">
    <source>
        <dbReference type="PROSITE" id="PS50600"/>
    </source>
</evidence>
<dbReference type="PANTHER" id="PTHR48449:SF1">
    <property type="entry name" value="DUF1985 DOMAIN-CONTAINING PROTEIN"/>
    <property type="match status" value="1"/>
</dbReference>
<dbReference type="GO" id="GO:0006508">
    <property type="term" value="P:proteolysis"/>
    <property type="evidence" value="ECO:0007669"/>
    <property type="project" value="UniProtKB-KW"/>
</dbReference>
<dbReference type="Proteomes" id="UP001168877">
    <property type="component" value="Unassembled WGS sequence"/>
</dbReference>
<keyword evidence="3" id="KW-0378">Hydrolase</keyword>
<feature type="domain" description="Ubiquitin-like protease family profile" evidence="5">
    <location>
        <begin position="615"/>
        <end position="813"/>
    </location>
</feature>
<gene>
    <name evidence="6" type="ORF">LWI29_026996</name>
</gene>
<feature type="region of interest" description="Disordered" evidence="4">
    <location>
        <begin position="408"/>
        <end position="432"/>
    </location>
</feature>
<keyword evidence="2" id="KW-0645">Protease</keyword>
<dbReference type="PROSITE" id="PS50600">
    <property type="entry name" value="ULP_PROTEASE"/>
    <property type="match status" value="1"/>
</dbReference>
<organism evidence="6 7">
    <name type="scientific">Acer saccharum</name>
    <name type="common">Sugar maple</name>
    <dbReference type="NCBI Taxonomy" id="4024"/>
    <lineage>
        <taxon>Eukaryota</taxon>
        <taxon>Viridiplantae</taxon>
        <taxon>Streptophyta</taxon>
        <taxon>Embryophyta</taxon>
        <taxon>Tracheophyta</taxon>
        <taxon>Spermatophyta</taxon>
        <taxon>Magnoliopsida</taxon>
        <taxon>eudicotyledons</taxon>
        <taxon>Gunneridae</taxon>
        <taxon>Pentapetalae</taxon>
        <taxon>rosids</taxon>
        <taxon>malvids</taxon>
        <taxon>Sapindales</taxon>
        <taxon>Sapindaceae</taxon>
        <taxon>Hippocastanoideae</taxon>
        <taxon>Acereae</taxon>
        <taxon>Acer</taxon>
    </lineage>
</organism>
<evidence type="ECO:0000256" key="4">
    <source>
        <dbReference type="SAM" id="MobiDB-lite"/>
    </source>
</evidence>
<reference evidence="6" key="2">
    <citation type="submission" date="2023-06" db="EMBL/GenBank/DDBJ databases">
        <authorList>
            <person name="Swenson N.G."/>
            <person name="Wegrzyn J.L."/>
            <person name="Mcevoy S.L."/>
        </authorList>
    </citation>
    <scope>NUCLEOTIDE SEQUENCE</scope>
    <source>
        <strain evidence="6">NS2018</strain>
        <tissue evidence="6">Leaf</tissue>
    </source>
</reference>
<dbReference type="Gene3D" id="3.40.395.10">
    <property type="entry name" value="Adenoviral Proteinase, Chain A"/>
    <property type="match status" value="1"/>
</dbReference>
<reference evidence="6" key="1">
    <citation type="journal article" date="2022" name="Plant J.">
        <title>Strategies of tolerance reflected in two North American maple genomes.</title>
        <authorList>
            <person name="McEvoy S.L."/>
            <person name="Sezen U.U."/>
            <person name="Trouern-Trend A."/>
            <person name="McMahon S.M."/>
            <person name="Schaberg P.G."/>
            <person name="Yang J."/>
            <person name="Wegrzyn J.L."/>
            <person name="Swenson N.G."/>
        </authorList>
    </citation>
    <scope>NUCLEOTIDE SEQUENCE</scope>
    <source>
        <strain evidence="6">NS2018</strain>
    </source>
</reference>
<evidence type="ECO:0000256" key="1">
    <source>
        <dbReference type="ARBA" id="ARBA00005234"/>
    </source>
</evidence>
<dbReference type="InterPro" id="IPR015410">
    <property type="entry name" value="DUF1985"/>
</dbReference>
<sequence length="849" mass="97649">MGEEVNLILNVAEHFSAKIHSTSSTAAIKLIKEKLTKVQLSLFRTTCFGKLLDMNDLKFSGQLVHHLLLRQIRSPNKSEMWFSLGGKTFRFSIQEFCLITGLECGPDPPVVSKENRDDSGSFRSSMLNGEVRLNNKTLEAMFKAASSDNDEDMVKLALLYFLETVLFGKDQKVHIGAQHVELLEDLETFNKYPWGQKCYETTLNSLQKDFKKMSQDYHTTSRKIVSGKKWKRLANNEKDCIRQYALHGFPYAFQIWACEAIPTIGVAIANKSGSLLPRIVNWITPGTPDATYVTKLMDRKNTQVLKKLQPTPRESGEEYVKFLLSPENVLEPPELNDEGEDEEDAREGAEENRPANAYAPHQHQSKVVCLDCKAKNEENRRKLDALGKRMDEMDKKLDFIINLLGGEGQTHAKDRDNSQEAMKDDMEVDGSKSDDKVVLDIPEEHVHVVVSKTEEKCVHEHFQAQVNVDVWKGDEKGLQDHFEQQVHVDDKIDDEGNTPYEKVEDKCNTCLDITTPMVDMQKKAPGEGISTSVNSERSIIVYEKHPPSNPKRRPRKAAVLKSPYADTEALKPKKLMKFKPFPKLPQSELNKFMSWLQEADSKDDDSKNVVQLPLCRATRAWFKTLYTPDKWLNDEHIDSALYWIRKVKFESPTNKMEICTTTDVLFRQHLDARFERYIKKEDLWFEKDRLFDYANGASPRIADPWIGVDKVYIPLNYESNHWILAEVNLIARKIIVFDSEVNFIGSGRKFKTFMEPLSTLLPLLLHKIDFFSKRPEIQHREDMTHWIVERCANVPQQEKCDCGVFVIKFAEHLIHGESIDSVKAEKAAYFRQQLCLNLWRSRISLNLPS</sequence>
<feature type="compositionally biased region" description="Basic and acidic residues" evidence="4">
    <location>
        <begin position="410"/>
        <end position="432"/>
    </location>
</feature>
<keyword evidence="7" id="KW-1185">Reference proteome</keyword>
<dbReference type="AlphaFoldDB" id="A0AA39SR93"/>
<dbReference type="SUPFAM" id="SSF54001">
    <property type="entry name" value="Cysteine proteinases"/>
    <property type="match status" value="1"/>
</dbReference>
<proteinExistence type="inferred from homology"/>
<protein>
    <recommendedName>
        <fullName evidence="5">Ubiquitin-like protease family profile domain-containing protein</fullName>
    </recommendedName>
</protein>
<name>A0AA39SR93_ACESA</name>
<feature type="region of interest" description="Disordered" evidence="4">
    <location>
        <begin position="330"/>
        <end position="353"/>
    </location>
</feature>
<evidence type="ECO:0000313" key="7">
    <source>
        <dbReference type="Proteomes" id="UP001168877"/>
    </source>
</evidence>
<dbReference type="EMBL" id="JAUESC010000004">
    <property type="protein sequence ID" value="KAK0597621.1"/>
    <property type="molecule type" value="Genomic_DNA"/>
</dbReference>
<dbReference type="PANTHER" id="PTHR48449">
    <property type="entry name" value="DUF1985 DOMAIN-CONTAINING PROTEIN"/>
    <property type="match status" value="1"/>
</dbReference>